<dbReference type="EMBL" id="JABBFX010000001">
    <property type="protein sequence ID" value="NML44509.1"/>
    <property type="molecule type" value="Genomic_DNA"/>
</dbReference>
<keyword evidence="4 8" id="KW-0378">Hydrolase</keyword>
<proteinExistence type="inferred from homology"/>
<dbReference type="PANTHER" id="PTHR13604:SF0">
    <property type="entry name" value="ABASIC SITE PROCESSING PROTEIN HMCES"/>
    <property type="match status" value="1"/>
</dbReference>
<name>A0A848H4S0_9BURK</name>
<dbReference type="Gene3D" id="3.90.1680.10">
    <property type="entry name" value="SOS response associated peptidase-like"/>
    <property type="match status" value="1"/>
</dbReference>
<feature type="compositionally biased region" description="Pro residues" evidence="9">
    <location>
        <begin position="242"/>
        <end position="262"/>
    </location>
</feature>
<dbReference type="RefSeq" id="WP_169418631.1">
    <property type="nucleotide sequence ID" value="NZ_JABBFX010000001.1"/>
</dbReference>
<keyword evidence="5" id="KW-0190">Covalent protein-DNA linkage</keyword>
<evidence type="ECO:0000313" key="11">
    <source>
        <dbReference type="Proteomes" id="UP000541185"/>
    </source>
</evidence>
<dbReference type="Pfam" id="PF02586">
    <property type="entry name" value="SRAP"/>
    <property type="match status" value="1"/>
</dbReference>
<evidence type="ECO:0000256" key="9">
    <source>
        <dbReference type="SAM" id="MobiDB-lite"/>
    </source>
</evidence>
<feature type="compositionally biased region" description="Low complexity" evidence="9">
    <location>
        <begin position="227"/>
        <end position="241"/>
    </location>
</feature>
<comment type="similarity">
    <text evidence="1 8">Belongs to the SOS response-associated peptidase family.</text>
</comment>
<evidence type="ECO:0000256" key="8">
    <source>
        <dbReference type="RuleBase" id="RU364100"/>
    </source>
</evidence>
<dbReference type="GO" id="GO:0008233">
    <property type="term" value="F:peptidase activity"/>
    <property type="evidence" value="ECO:0007669"/>
    <property type="project" value="UniProtKB-KW"/>
</dbReference>
<keyword evidence="2 8" id="KW-0645">Protease</keyword>
<organism evidence="10 11">
    <name type="scientific">Ramlibacter agri</name>
    <dbReference type="NCBI Taxonomy" id="2728837"/>
    <lineage>
        <taxon>Bacteria</taxon>
        <taxon>Pseudomonadati</taxon>
        <taxon>Pseudomonadota</taxon>
        <taxon>Betaproteobacteria</taxon>
        <taxon>Burkholderiales</taxon>
        <taxon>Comamonadaceae</taxon>
        <taxon>Ramlibacter</taxon>
    </lineage>
</organism>
<dbReference type="InterPro" id="IPR036590">
    <property type="entry name" value="SRAP-like"/>
</dbReference>
<dbReference type="SUPFAM" id="SSF143081">
    <property type="entry name" value="BB1717-like"/>
    <property type="match status" value="1"/>
</dbReference>
<comment type="caution">
    <text evidence="10">The sequence shown here is derived from an EMBL/GenBank/DDBJ whole genome shotgun (WGS) entry which is preliminary data.</text>
</comment>
<evidence type="ECO:0000256" key="2">
    <source>
        <dbReference type="ARBA" id="ARBA00022670"/>
    </source>
</evidence>
<sequence length="262" mass="29553">MNIQYLTSYDAPVCSNYVPVTDGDTLLAFFGVQRDFSGEAPPEAYPTDLAPFIRLVNGQRTADAGRFGLLPPWRREVRYGTHTYNARSETVHSLPSYKESWRYGLRCVIPAKAVYEPRYNDDGSNERWRIEKEDGTPFGVAGVYTEWVENGEEKFSFSMLTVNCDEHAFYSQFHAPGKEKRMPVFLDPEDYDTWMSCPVREAAGFFQQWPGPFNAFAEPRTPRVPKVPKAPQAPKADAVTKPPKPTPAPKPPPPPPAQGDLF</sequence>
<evidence type="ECO:0000256" key="3">
    <source>
        <dbReference type="ARBA" id="ARBA00022763"/>
    </source>
</evidence>
<keyword evidence="6" id="KW-0238">DNA-binding</keyword>
<keyword evidence="3" id="KW-0227">DNA damage</keyword>
<gene>
    <name evidence="10" type="ORF">HHL11_12155</name>
</gene>
<dbReference type="GO" id="GO:0106300">
    <property type="term" value="P:protein-DNA covalent cross-linking repair"/>
    <property type="evidence" value="ECO:0007669"/>
    <property type="project" value="InterPro"/>
</dbReference>
<dbReference type="GO" id="GO:0006508">
    <property type="term" value="P:proteolysis"/>
    <property type="evidence" value="ECO:0007669"/>
    <property type="project" value="UniProtKB-KW"/>
</dbReference>
<dbReference type="PANTHER" id="PTHR13604">
    <property type="entry name" value="DC12-RELATED"/>
    <property type="match status" value="1"/>
</dbReference>
<evidence type="ECO:0000256" key="7">
    <source>
        <dbReference type="ARBA" id="ARBA00023239"/>
    </source>
</evidence>
<protein>
    <recommendedName>
        <fullName evidence="8">Abasic site processing protein</fullName>
        <ecNumber evidence="8">3.4.-.-</ecNumber>
    </recommendedName>
</protein>
<accession>A0A848H4S0</accession>
<evidence type="ECO:0000256" key="4">
    <source>
        <dbReference type="ARBA" id="ARBA00022801"/>
    </source>
</evidence>
<evidence type="ECO:0000256" key="6">
    <source>
        <dbReference type="ARBA" id="ARBA00023125"/>
    </source>
</evidence>
<evidence type="ECO:0000313" key="10">
    <source>
        <dbReference type="EMBL" id="NML44509.1"/>
    </source>
</evidence>
<dbReference type="GO" id="GO:0016829">
    <property type="term" value="F:lyase activity"/>
    <property type="evidence" value="ECO:0007669"/>
    <property type="project" value="UniProtKB-KW"/>
</dbReference>
<dbReference type="GO" id="GO:0003697">
    <property type="term" value="F:single-stranded DNA binding"/>
    <property type="evidence" value="ECO:0007669"/>
    <property type="project" value="InterPro"/>
</dbReference>
<dbReference type="AlphaFoldDB" id="A0A848H4S0"/>
<reference evidence="10 11" key="1">
    <citation type="submission" date="2020-04" db="EMBL/GenBank/DDBJ databases">
        <title>Ramlibacter sp. G-1-2-2 isolated from soil.</title>
        <authorList>
            <person name="Dahal R.H."/>
        </authorList>
    </citation>
    <scope>NUCLEOTIDE SEQUENCE [LARGE SCALE GENOMIC DNA]</scope>
    <source>
        <strain evidence="10 11">G-1-2-2</strain>
    </source>
</reference>
<feature type="region of interest" description="Disordered" evidence="9">
    <location>
        <begin position="217"/>
        <end position="262"/>
    </location>
</feature>
<keyword evidence="7" id="KW-0456">Lyase</keyword>
<keyword evidence="11" id="KW-1185">Reference proteome</keyword>
<evidence type="ECO:0000256" key="5">
    <source>
        <dbReference type="ARBA" id="ARBA00023124"/>
    </source>
</evidence>
<dbReference type="Proteomes" id="UP000541185">
    <property type="component" value="Unassembled WGS sequence"/>
</dbReference>
<evidence type="ECO:0000256" key="1">
    <source>
        <dbReference type="ARBA" id="ARBA00008136"/>
    </source>
</evidence>
<dbReference type="InterPro" id="IPR003738">
    <property type="entry name" value="SRAP"/>
</dbReference>
<dbReference type="EC" id="3.4.-.-" evidence="8"/>